<dbReference type="Proteomes" id="UP000663722">
    <property type="component" value="Chromosome"/>
</dbReference>
<sequence>MAMNHLSPDVVKKIKAYFSFPDIRVTVVKFSPLKSTQL</sequence>
<evidence type="ECO:0000313" key="1">
    <source>
        <dbReference type="EMBL" id="QTA87120.1"/>
    </source>
</evidence>
<accession>A0A975GMV7</accession>
<protein>
    <submittedName>
        <fullName evidence="1">Uncharacterized protein</fullName>
    </submittedName>
</protein>
<dbReference type="KEGG" id="dmm:dnm_031480"/>
<dbReference type="EMBL" id="CP061800">
    <property type="protein sequence ID" value="QTA87120.1"/>
    <property type="molecule type" value="Genomic_DNA"/>
</dbReference>
<name>A0A975GMV7_9BACT</name>
<organism evidence="1 2">
    <name type="scientific">Desulfonema magnum</name>
    <dbReference type="NCBI Taxonomy" id="45655"/>
    <lineage>
        <taxon>Bacteria</taxon>
        <taxon>Pseudomonadati</taxon>
        <taxon>Thermodesulfobacteriota</taxon>
        <taxon>Desulfobacteria</taxon>
        <taxon>Desulfobacterales</taxon>
        <taxon>Desulfococcaceae</taxon>
        <taxon>Desulfonema</taxon>
    </lineage>
</organism>
<dbReference type="AlphaFoldDB" id="A0A975GMV7"/>
<proteinExistence type="predicted"/>
<keyword evidence="2" id="KW-1185">Reference proteome</keyword>
<gene>
    <name evidence="1" type="ORF">dnm_031480</name>
</gene>
<evidence type="ECO:0000313" key="2">
    <source>
        <dbReference type="Proteomes" id="UP000663722"/>
    </source>
</evidence>
<reference evidence="1" key="1">
    <citation type="journal article" date="2021" name="Microb. Physiol.">
        <title>Proteogenomic Insights into the Physiology of Marine, Sulfate-Reducing, Filamentous Desulfonema limicola and Desulfonema magnum.</title>
        <authorList>
            <person name="Schnaars V."/>
            <person name="Wohlbrand L."/>
            <person name="Scheve S."/>
            <person name="Hinrichs C."/>
            <person name="Reinhardt R."/>
            <person name="Rabus R."/>
        </authorList>
    </citation>
    <scope>NUCLEOTIDE SEQUENCE</scope>
    <source>
        <strain evidence="1">4be13</strain>
    </source>
</reference>